<evidence type="ECO:0000256" key="1">
    <source>
        <dbReference type="ARBA" id="ARBA00004496"/>
    </source>
</evidence>
<dbReference type="PANTHER" id="PTHR15454">
    <property type="entry name" value="NISCHARIN RELATED"/>
    <property type="match status" value="1"/>
</dbReference>
<dbReference type="PANTHER" id="PTHR15454:SF69">
    <property type="entry name" value="SERINE_THREONINE-PROTEIN KINASE 11-INTERACTING PROTEIN"/>
    <property type="match status" value="1"/>
</dbReference>
<dbReference type="PROSITE" id="PS51450">
    <property type="entry name" value="LRR"/>
    <property type="match status" value="1"/>
</dbReference>
<evidence type="ECO:0000313" key="7">
    <source>
        <dbReference type="Proteomes" id="UP000318582"/>
    </source>
</evidence>
<gene>
    <name evidence="6" type="ORF">PhCBS80983_g02700</name>
</gene>
<feature type="region of interest" description="Disordered" evidence="5">
    <location>
        <begin position="40"/>
        <end position="60"/>
    </location>
</feature>
<keyword evidence="3" id="KW-0433">Leucine-rich repeat</keyword>
<reference evidence="6 7" key="1">
    <citation type="journal article" date="2019" name="Sci. Rep.">
        <title>Comparative genomics of chytrid fungi reveal insights into the obligate biotrophic and pathogenic lifestyle of Synchytrium endobioticum.</title>
        <authorList>
            <person name="van de Vossenberg B.T.L.H."/>
            <person name="Warris S."/>
            <person name="Nguyen H.D.T."/>
            <person name="van Gent-Pelzer M.P.E."/>
            <person name="Joly D.L."/>
            <person name="van de Geest H.C."/>
            <person name="Bonants P.J.M."/>
            <person name="Smith D.S."/>
            <person name="Levesque C.A."/>
            <person name="van der Lee T.A.J."/>
        </authorList>
    </citation>
    <scope>NUCLEOTIDE SEQUENCE [LARGE SCALE GENOMIC DNA]</scope>
    <source>
        <strain evidence="6 7">CBS 809.83</strain>
    </source>
</reference>
<protein>
    <recommendedName>
        <fullName evidence="8">Leucine rich repeat domain-containing protein</fullName>
    </recommendedName>
</protein>
<feature type="region of interest" description="Disordered" evidence="5">
    <location>
        <begin position="596"/>
        <end position="681"/>
    </location>
</feature>
<keyword evidence="4" id="KW-0677">Repeat</keyword>
<feature type="compositionally biased region" description="Basic and acidic residues" evidence="5">
    <location>
        <begin position="1465"/>
        <end position="1476"/>
    </location>
</feature>
<proteinExistence type="predicted"/>
<dbReference type="Pfam" id="PF13855">
    <property type="entry name" value="LRR_8"/>
    <property type="match status" value="1"/>
</dbReference>
<organism evidence="6 7">
    <name type="scientific">Powellomyces hirtus</name>
    <dbReference type="NCBI Taxonomy" id="109895"/>
    <lineage>
        <taxon>Eukaryota</taxon>
        <taxon>Fungi</taxon>
        <taxon>Fungi incertae sedis</taxon>
        <taxon>Chytridiomycota</taxon>
        <taxon>Chytridiomycota incertae sedis</taxon>
        <taxon>Chytridiomycetes</taxon>
        <taxon>Spizellomycetales</taxon>
        <taxon>Powellomycetaceae</taxon>
        <taxon>Powellomyces</taxon>
    </lineage>
</organism>
<feature type="compositionally biased region" description="Basic residues" evidence="5">
    <location>
        <begin position="606"/>
        <end position="616"/>
    </location>
</feature>
<dbReference type="InterPro" id="IPR001611">
    <property type="entry name" value="Leu-rich_rpt"/>
</dbReference>
<dbReference type="Gene3D" id="3.80.10.10">
    <property type="entry name" value="Ribonuclease Inhibitor"/>
    <property type="match status" value="2"/>
</dbReference>
<feature type="region of interest" description="Disordered" evidence="5">
    <location>
        <begin position="787"/>
        <end position="814"/>
    </location>
</feature>
<comment type="subcellular location">
    <subcellularLocation>
        <location evidence="1">Cytoplasm</location>
    </subcellularLocation>
</comment>
<feature type="region of interest" description="Disordered" evidence="5">
    <location>
        <begin position="850"/>
        <end position="871"/>
    </location>
</feature>
<keyword evidence="7" id="KW-1185">Reference proteome</keyword>
<comment type="caution">
    <text evidence="6">The sequence shown here is derived from an EMBL/GenBank/DDBJ whole genome shotgun (WGS) entry which is preliminary data.</text>
</comment>
<evidence type="ECO:0000256" key="3">
    <source>
        <dbReference type="ARBA" id="ARBA00022614"/>
    </source>
</evidence>
<accession>A0A507E4S0</accession>
<feature type="compositionally biased region" description="Basic and acidic residues" evidence="5">
    <location>
        <begin position="481"/>
        <end position="494"/>
    </location>
</feature>
<evidence type="ECO:0000256" key="5">
    <source>
        <dbReference type="SAM" id="MobiDB-lite"/>
    </source>
</evidence>
<dbReference type="GO" id="GO:0005737">
    <property type="term" value="C:cytoplasm"/>
    <property type="evidence" value="ECO:0007669"/>
    <property type="project" value="UniProtKB-SubCell"/>
</dbReference>
<feature type="compositionally biased region" description="Polar residues" evidence="5">
    <location>
        <begin position="856"/>
        <end position="870"/>
    </location>
</feature>
<evidence type="ECO:0000256" key="2">
    <source>
        <dbReference type="ARBA" id="ARBA00022490"/>
    </source>
</evidence>
<sequence>MSEVDAEQFVRTLANNVRETATDILNAARAVVLKLDEQPGTTATPYGGSARGDSGGQKSDISSTMGFASYLTSAIGFGGLTSNKERNNTGSLESRSSSTFALDPYHLEFLASIFGDSPLVAEYVAECRLTGHFPNILPSPPKTHQTATSSNYLSSLWSKQNGSKYADQIPTTTLDEEVLYLYKFLAALPSLRIAPVRRNLIEGFQASSPPSVDLSSFHELVAIEFDALHPNVISSWGGVRERLRSMSCRYALKTEDDLINAAKAAQISENGKSGEPDEDLSTVLFPLLTHLHLAGNSLSSISTALTSHIPRCTYLNLSSNALTTVPSALSFLADLSIIDLTGNRITSISDAEDRLRNVEVLLIQSNALENLLGVESLARLKCLDVSENKIWDVYEVGRLAVLMDVSEIWIAENPLTKLPNYRINIFTYFKERALKLLLDGTRPSPSEQKAIQANMTVAALPPSEKPLAGYGKSGSKTRSTTSRDRSVRNEDKKSTTSGRRSVVSGSKEERRRRSSKKSVPAASETASDGFNKSPEIHGMRSTPDHVPISEPSLPASPSVQRRVQRLAELEKAVGATTITDDQLVDSADLIVSRAAKKVGKSEVKKPKNSGKKKKSTPKANAGSIEIPTATVPASESSEPLLPKPNSSVHFPTISPAPLPRMPADGPRALEDKIPSPPLLRTGTDRAYGDATAVSANPVPVNGAVDSNVSPAMPGSGHVPERSELVEDKSRPPLPPPPPLQPAPTVGTHIGNIGPYRRIFQYDNVTAETSSVRSSTSNVRWVLPPDGDVARGPVGPTARPFIQRRTSSGPDVEIGTRQDFHGVIGARTQAPRGEIKAAPLPALWFGDRRAPPGMANHSVNSTDAQKSGSTPPLTPSLILAAPLRSGRVGSASISTRSNGRSADTAPVYTRLAAETASVAGSSMTWASIPAWMVAKQGSAVAQIPSAPTLPFQSLTNALKLHLMLNVLKDRDREKCLSWLTASCAVQLPMSHTFTHTQSRWFQSAERERESWRSPTYMPAQRPCYILLTNSRVYIFEPKFRFPFTGSHNEQAQDTRYDSNIPSLLRLVRCIRLRAIGRVDVGPNRQYFVIRYYVPPPNKSSTTSPTTGIHPMDAGGLGPAADIREQGHWESVNILTRDKSATTAFLDGYNESLASHKNDGTPMDGEMSLDNAANPVNENFDWAVDAMRDHIFVRRGARSFGYPKSWTNETRTISSPSVNGKWYERILRGGRNREPPRAGLGTNSETGHSKMAASLFASTEEDVAVNALDEIDSTLIKTYLLAGLIVIVPPSSQTQQPAISVRSVSLAATKDFIYLFTERHDVWPPLLFPPETKAPSWVNDAILDKSVDRQDDSGMSAAKGLLVDAVGMVSRVVDVGKVAHVLRCERWRTWRWNGTATTGEGGIVQNGYLGVWRKGRRREHSASAREWGWCSEGECVEGNTAGWSWWLRVVFADPATPVEPAENNAIQDDKSDTAKGRETSSSPHMAMPSRPPTGTDPMRSNERYWDLVFGSLDSANEFLQLIRELRGSKTDGDELSFDDAADDEVLHQRSAATGSSGVEFIIGDD</sequence>
<feature type="compositionally biased region" description="Pro residues" evidence="5">
    <location>
        <begin position="731"/>
        <end position="741"/>
    </location>
</feature>
<dbReference type="Proteomes" id="UP000318582">
    <property type="component" value="Unassembled WGS sequence"/>
</dbReference>
<evidence type="ECO:0000313" key="6">
    <source>
        <dbReference type="EMBL" id="TPX59053.1"/>
    </source>
</evidence>
<feature type="region of interest" description="Disordered" evidence="5">
    <location>
        <begin position="698"/>
        <end position="749"/>
    </location>
</feature>
<dbReference type="SUPFAM" id="SSF52075">
    <property type="entry name" value="Outer arm dynein light chain 1"/>
    <property type="match status" value="1"/>
</dbReference>
<keyword evidence="2" id="KW-0963">Cytoplasm</keyword>
<name>A0A507E4S0_9FUNG</name>
<dbReference type="InterPro" id="IPR032675">
    <property type="entry name" value="LRR_dom_sf"/>
</dbReference>
<feature type="region of interest" description="Disordered" evidence="5">
    <location>
        <begin position="455"/>
        <end position="561"/>
    </location>
</feature>
<dbReference type="EMBL" id="QEAQ01000029">
    <property type="protein sequence ID" value="TPX59053.1"/>
    <property type="molecule type" value="Genomic_DNA"/>
</dbReference>
<evidence type="ECO:0000256" key="4">
    <source>
        <dbReference type="ARBA" id="ARBA00022737"/>
    </source>
</evidence>
<dbReference type="STRING" id="109895.A0A507E4S0"/>
<evidence type="ECO:0008006" key="8">
    <source>
        <dbReference type="Google" id="ProtNLM"/>
    </source>
</evidence>
<feature type="compositionally biased region" description="Basic and acidic residues" evidence="5">
    <location>
        <begin position="718"/>
        <end position="730"/>
    </location>
</feature>
<feature type="region of interest" description="Disordered" evidence="5">
    <location>
        <begin position="1456"/>
        <end position="1497"/>
    </location>
</feature>